<accession>A0A6A6LAH6</accession>
<evidence type="ECO:0000313" key="2">
    <source>
        <dbReference type="Proteomes" id="UP000467840"/>
    </source>
</evidence>
<keyword evidence="2" id="KW-1185">Reference proteome</keyword>
<gene>
    <name evidence="1" type="ORF">GH714_017503</name>
</gene>
<organism evidence="1 2">
    <name type="scientific">Hevea brasiliensis</name>
    <name type="common">Para rubber tree</name>
    <name type="synonym">Siphonia brasiliensis</name>
    <dbReference type="NCBI Taxonomy" id="3981"/>
    <lineage>
        <taxon>Eukaryota</taxon>
        <taxon>Viridiplantae</taxon>
        <taxon>Streptophyta</taxon>
        <taxon>Embryophyta</taxon>
        <taxon>Tracheophyta</taxon>
        <taxon>Spermatophyta</taxon>
        <taxon>Magnoliopsida</taxon>
        <taxon>eudicotyledons</taxon>
        <taxon>Gunneridae</taxon>
        <taxon>Pentapetalae</taxon>
        <taxon>rosids</taxon>
        <taxon>fabids</taxon>
        <taxon>Malpighiales</taxon>
        <taxon>Euphorbiaceae</taxon>
        <taxon>Crotonoideae</taxon>
        <taxon>Micrandreae</taxon>
        <taxon>Hevea</taxon>
    </lineage>
</organism>
<protein>
    <submittedName>
        <fullName evidence="1">Uncharacterized protein</fullName>
    </submittedName>
</protein>
<proteinExistence type="predicted"/>
<sequence length="101" mass="11020">MGLLRELDVGWEVEGGDGMRLREMEASPGSFGLPGLWRSIFKGHEMLVSSIYCPSKGKSLGLLLLTKPYMMLMVGPSTSGFASSLLKDGRLLLHLLLDPLI</sequence>
<dbReference type="AlphaFoldDB" id="A0A6A6LAH6"/>
<dbReference type="Proteomes" id="UP000467840">
    <property type="component" value="Chromosome 18"/>
</dbReference>
<name>A0A6A6LAH6_HEVBR</name>
<evidence type="ECO:0000313" key="1">
    <source>
        <dbReference type="EMBL" id="KAF2297113.1"/>
    </source>
</evidence>
<comment type="caution">
    <text evidence="1">The sequence shown here is derived from an EMBL/GenBank/DDBJ whole genome shotgun (WGS) entry which is preliminary data.</text>
</comment>
<reference evidence="1 2" key="1">
    <citation type="journal article" date="2020" name="Mol. Plant">
        <title>The Chromosome-Based Rubber Tree Genome Provides New Insights into Spurge Genome Evolution and Rubber Biosynthesis.</title>
        <authorList>
            <person name="Liu J."/>
            <person name="Shi C."/>
            <person name="Shi C.C."/>
            <person name="Li W."/>
            <person name="Zhang Q.J."/>
            <person name="Zhang Y."/>
            <person name="Li K."/>
            <person name="Lu H.F."/>
            <person name="Shi C."/>
            <person name="Zhu S.T."/>
            <person name="Xiao Z.Y."/>
            <person name="Nan H."/>
            <person name="Yue Y."/>
            <person name="Zhu X.G."/>
            <person name="Wu Y."/>
            <person name="Hong X.N."/>
            <person name="Fan G.Y."/>
            <person name="Tong Y."/>
            <person name="Zhang D."/>
            <person name="Mao C.L."/>
            <person name="Liu Y.L."/>
            <person name="Hao S.J."/>
            <person name="Liu W.Q."/>
            <person name="Lv M.Q."/>
            <person name="Zhang H.B."/>
            <person name="Liu Y."/>
            <person name="Hu-Tang G.R."/>
            <person name="Wang J.P."/>
            <person name="Wang J.H."/>
            <person name="Sun Y.H."/>
            <person name="Ni S.B."/>
            <person name="Chen W.B."/>
            <person name="Zhang X.C."/>
            <person name="Jiao Y.N."/>
            <person name="Eichler E.E."/>
            <person name="Li G.H."/>
            <person name="Liu X."/>
            <person name="Gao L.Z."/>
        </authorList>
    </citation>
    <scope>NUCLEOTIDE SEQUENCE [LARGE SCALE GENOMIC DNA]</scope>
    <source>
        <strain evidence="2">cv. GT1</strain>
        <tissue evidence="1">Leaf</tissue>
    </source>
</reference>
<dbReference type="EMBL" id="JAAGAX010000012">
    <property type="protein sequence ID" value="KAF2297113.1"/>
    <property type="molecule type" value="Genomic_DNA"/>
</dbReference>